<feature type="domain" description="SLS1 second KH" evidence="3">
    <location>
        <begin position="353"/>
        <end position="411"/>
    </location>
</feature>
<dbReference type="OrthoDB" id="5392646at2759"/>
<dbReference type="InterPro" id="IPR048400">
    <property type="entry name" value="SLS1_N"/>
</dbReference>
<feature type="region of interest" description="Disordered" evidence="1">
    <location>
        <begin position="120"/>
        <end position="149"/>
    </location>
</feature>
<protein>
    <submittedName>
        <fullName evidence="5">Uncharacterized protein</fullName>
    </submittedName>
</protein>
<organism evidence="5 6">
    <name type="scientific">Saitoella complicata (strain BCRC 22490 / CBS 7301 / JCM 7358 / NBRC 10748 / NRRL Y-17804)</name>
    <dbReference type="NCBI Taxonomy" id="698492"/>
    <lineage>
        <taxon>Eukaryota</taxon>
        <taxon>Fungi</taxon>
        <taxon>Dikarya</taxon>
        <taxon>Ascomycota</taxon>
        <taxon>Taphrinomycotina</taxon>
        <taxon>Taphrinomycotina incertae sedis</taxon>
        <taxon>Saitoella</taxon>
    </lineage>
</organism>
<dbReference type="Pfam" id="PF20778">
    <property type="entry name" value="SLS1_C"/>
    <property type="match status" value="1"/>
</dbReference>
<reference evidence="5 6" key="3">
    <citation type="journal article" date="2015" name="Genome Announc.">
        <title>Draft Genome Sequence of the Archiascomycetous Yeast Saitoella complicata.</title>
        <authorList>
            <person name="Yamauchi K."/>
            <person name="Kondo S."/>
            <person name="Hamamoto M."/>
            <person name="Takahashi Y."/>
            <person name="Ogura Y."/>
            <person name="Hayashi T."/>
            <person name="Nishida H."/>
        </authorList>
    </citation>
    <scope>NUCLEOTIDE SEQUENCE [LARGE SCALE GENOMIC DNA]</scope>
    <source>
        <strain evidence="5 6">NRRL Y-17804</strain>
    </source>
</reference>
<dbReference type="STRING" id="698492.A0A0E9NEK6"/>
<sequence>MVSSIVRASVCLHCRIATSPSLRSATLVGRRTYARCFSSSSLSQEGTPDPLARFKDLISGKEESKDSNDAEKDSDSLASASNPWAAALGKSVEENSAAMEPPVVLSPEQTSDQPFYFSKDLHQSSGLRPSGSEFMDTVESSAPMPRKNRPLMVPLRDVMPNHNKRPNIGLLKLKESVKSVKPLEAMTLDLLSSELLAPVEAVDPTPAEIERHRPAKTMVSPERYEQLVSELRSTFGKKQLYNYAKMKNMRSCSSLTKSGLIKRIIAELWSVTVGREITDDVVITREFASSARDLFFVLSKDAEVLRSWARKCDARIQVDVDSYKLIVSATPFDLKRFEGNLETFLSDTETDVFDLSAFKNGAATITDKDISRIAQLSRTFIERVGDNSLSITSLGTKRTQRDNARRLLLTALHLPSTLHTVLLQHAPESTEKTEQNKRPTLGAYRVMEDDALPWWSRTLPWARLANLKEKPKLDVHESSLPKDLGLVLGDRVVADLAAEELQNTPSGQAISGRTGLEVVLVDEKTSAPEAKRIGPMKEVLKEVLTTTGPSTEKEGLKVYEHYDAVIGHVLHATEENTTLKRVNSVAELAKTPVREHGKPARLFSHNIPFRSDIFTNCSPMDTTISSVINSHDEHLYSFCIRLMPSPWAHPDTYATLPSLEVFLQLDSQGNHVEPHIQAVHKQVLAEVLLPEAHADIAVRRKVYSIVDETQESVVEFLACSKLNPWSGTRLHVPADLKLRVDPSSEEEVSYVFTQMEYRREFDYNQNGLRLRSAVIDGGFSGGRRTETRLICGMPKVVGDEGVEEKAWERFVEDLAGMVKMLRTPSGIFGKTTVLF</sequence>
<dbReference type="Proteomes" id="UP000033140">
    <property type="component" value="Unassembled WGS sequence"/>
</dbReference>
<evidence type="ECO:0000313" key="6">
    <source>
        <dbReference type="Proteomes" id="UP000033140"/>
    </source>
</evidence>
<evidence type="ECO:0000259" key="3">
    <source>
        <dbReference type="Pfam" id="PF20777"/>
    </source>
</evidence>
<dbReference type="RefSeq" id="XP_019021915.1">
    <property type="nucleotide sequence ID" value="XM_019165642.1"/>
</dbReference>
<proteinExistence type="predicted"/>
<feature type="domain" description="SLS1 C-terminal" evidence="4">
    <location>
        <begin position="450"/>
        <end position="813"/>
    </location>
</feature>
<feature type="domain" description="SLS1 N-terminal" evidence="2">
    <location>
        <begin position="207"/>
        <end position="273"/>
    </location>
</feature>
<evidence type="ECO:0000256" key="1">
    <source>
        <dbReference type="SAM" id="MobiDB-lite"/>
    </source>
</evidence>
<reference evidence="5 6" key="2">
    <citation type="journal article" date="2014" name="J. Gen. Appl. Microbiol.">
        <title>The early diverging ascomycetous budding yeast Saitoella complicata has three histone deacetylases belonging to the Clr6, Hos2, and Rpd3 lineages.</title>
        <authorList>
            <person name="Nishida H."/>
            <person name="Matsumoto T."/>
            <person name="Kondo S."/>
            <person name="Hamamoto M."/>
            <person name="Yoshikawa H."/>
        </authorList>
    </citation>
    <scope>NUCLEOTIDE SEQUENCE [LARGE SCALE GENOMIC DNA]</scope>
    <source>
        <strain evidence="5 6">NRRL Y-17804</strain>
    </source>
</reference>
<dbReference type="InterPro" id="IPR048748">
    <property type="entry name" value="SLS1_KH2"/>
</dbReference>
<dbReference type="Pfam" id="PF20776">
    <property type="entry name" value="SLS1_N"/>
    <property type="match status" value="1"/>
</dbReference>
<dbReference type="OMA" id="KFSPSPW"/>
<dbReference type="AlphaFoldDB" id="A0A0E9NEK6"/>
<gene>
    <name evidence="5" type="ORF">G7K_2465-t1</name>
</gene>
<dbReference type="EMBL" id="BACD03000014">
    <property type="protein sequence ID" value="GAO48287.1"/>
    <property type="molecule type" value="Genomic_DNA"/>
</dbReference>
<comment type="caution">
    <text evidence="5">The sequence shown here is derived from an EMBL/GenBank/DDBJ whole genome shotgun (WGS) entry which is preliminary data.</text>
</comment>
<accession>A0A0E9NEK6</accession>
<evidence type="ECO:0000313" key="5">
    <source>
        <dbReference type="EMBL" id="GAO48287.1"/>
    </source>
</evidence>
<name>A0A0E9NEK6_SAICN</name>
<feature type="region of interest" description="Disordered" evidence="1">
    <location>
        <begin position="59"/>
        <end position="80"/>
    </location>
</feature>
<dbReference type="Pfam" id="PF20777">
    <property type="entry name" value="KH_SLS1_2"/>
    <property type="match status" value="1"/>
</dbReference>
<evidence type="ECO:0000259" key="4">
    <source>
        <dbReference type="Pfam" id="PF20778"/>
    </source>
</evidence>
<keyword evidence="6" id="KW-1185">Reference proteome</keyword>
<dbReference type="InterPro" id="IPR048401">
    <property type="entry name" value="SLS1_C"/>
</dbReference>
<reference evidence="5 6" key="1">
    <citation type="journal article" date="2011" name="J. Gen. Appl. Microbiol.">
        <title>Draft genome sequencing of the enigmatic yeast Saitoella complicata.</title>
        <authorList>
            <person name="Nishida H."/>
            <person name="Hamamoto M."/>
            <person name="Sugiyama J."/>
        </authorList>
    </citation>
    <scope>NUCLEOTIDE SEQUENCE [LARGE SCALE GENOMIC DNA]</scope>
    <source>
        <strain evidence="5 6">NRRL Y-17804</strain>
    </source>
</reference>
<evidence type="ECO:0000259" key="2">
    <source>
        <dbReference type="Pfam" id="PF20776"/>
    </source>
</evidence>
<feature type="compositionally biased region" description="Basic and acidic residues" evidence="1">
    <location>
        <begin position="59"/>
        <end position="75"/>
    </location>
</feature>